<dbReference type="EMBL" id="CP015518">
    <property type="protein sequence ID" value="APG25314.1"/>
    <property type="molecule type" value="Genomic_DNA"/>
</dbReference>
<gene>
    <name evidence="1" type="ORF">A7E75_10030</name>
</gene>
<accession>A0A1L3GH98</accession>
<name>A0A1L3GH98_SYNAC</name>
<proteinExistence type="predicted"/>
<dbReference type="RefSeq" id="WP_072287164.1">
    <property type="nucleotide sequence ID" value="NZ_CP015518.1"/>
</dbReference>
<evidence type="ECO:0000313" key="2">
    <source>
        <dbReference type="Proteomes" id="UP000182264"/>
    </source>
</evidence>
<dbReference type="CDD" id="cd09729">
    <property type="entry name" value="Cse1_I-E"/>
    <property type="match status" value="1"/>
</dbReference>
<dbReference type="NCBIfam" id="TIGR02547">
    <property type="entry name" value="casA_cse1"/>
    <property type="match status" value="1"/>
</dbReference>
<dbReference type="AlphaFoldDB" id="A0A1L3GH98"/>
<dbReference type="STRING" id="29542.A6070_04035"/>
<reference evidence="1 2" key="1">
    <citation type="journal article" date="2017" name="Genome Announc.">
        <title>Complete Genome Sequences of Two Acetylene-Fermenting Pelobacter acetylenicus Strains.</title>
        <authorList>
            <person name="Sutton J.M."/>
            <person name="Baesman S.M."/>
            <person name="Fierst J.L."/>
            <person name="Poret-Peterson A.T."/>
            <person name="Oremland R.S."/>
            <person name="Dunlap D.S."/>
            <person name="Akob D.M."/>
        </authorList>
    </citation>
    <scope>NUCLEOTIDE SEQUENCE [LARGE SCALE GENOMIC DNA]</scope>
    <source>
        <strain evidence="1 2">DSM 3247</strain>
    </source>
</reference>
<sequence length="530" mass="60679">MNLIEDAWLPVLREEGPDKIAPWQIVETTNPVLEITAPRPDFQGALYQFLIGLLQTCFAPEDHDEWLEYWDEMPTVDQLRGCFQKVSSAFELENPDGPAFMQDFNDFDGEELPIEDLIGGAISDTTRSKNRDLFTKRGTVSVVSPYWAAIALFNVQTTGVLAWGQHRIGLRGNGPITSLVLPTHKDATLWGKLWLNVLSAEDFDSVPGEKELLEKKYIFPWLTDTRLSPDKKPTVPTDGNPLQHYWPMPRRIRLFVEEIDGKCDLSGEPISKGIRKYKRIKDGVYYTGGWMHPLTPHFRKDRLSFASPVLGTHLADDYRDWSALTLNGKLGGDGDKSQCAKNVSAFIHERLEDLNDRGRLWCFGYVAKSADVKRWYDAVFPLLADERTASNMQAWAGELIEAAKVVSDLLRNQLKEAWFKRTKDVKGDMNAVVTEFWQQSEKDFYDLLKRLSDLPGEQRRAPPEIYAFWEQTIRNLALDLFDSWALESPAEDMDMKRIIGARKELEKNLRTSKVMKILREKSTTEKEGKE</sequence>
<keyword evidence="2" id="KW-1185">Reference proteome</keyword>
<dbReference type="Pfam" id="PF09481">
    <property type="entry name" value="CRISPR_Cse1"/>
    <property type="match status" value="1"/>
</dbReference>
<organism evidence="1 2">
    <name type="scientific">Syntrophotalea acetylenica</name>
    <name type="common">Pelobacter acetylenicus</name>
    <dbReference type="NCBI Taxonomy" id="29542"/>
    <lineage>
        <taxon>Bacteria</taxon>
        <taxon>Pseudomonadati</taxon>
        <taxon>Thermodesulfobacteriota</taxon>
        <taxon>Desulfuromonadia</taxon>
        <taxon>Desulfuromonadales</taxon>
        <taxon>Syntrophotaleaceae</taxon>
        <taxon>Syntrophotalea</taxon>
    </lineage>
</organism>
<dbReference type="InterPro" id="IPR013381">
    <property type="entry name" value="CRISPR-assoc_prot_Cse1"/>
</dbReference>
<dbReference type="Proteomes" id="UP000182264">
    <property type="component" value="Chromosome"/>
</dbReference>
<protein>
    <submittedName>
        <fullName evidence="1">Type I-E CRISPR-associated protein Cse1/CasA</fullName>
    </submittedName>
</protein>
<evidence type="ECO:0000313" key="1">
    <source>
        <dbReference type="EMBL" id="APG25314.1"/>
    </source>
</evidence>